<dbReference type="CDD" id="cd02947">
    <property type="entry name" value="TRX_family"/>
    <property type="match status" value="1"/>
</dbReference>
<dbReference type="GO" id="GO:0015035">
    <property type="term" value="F:protein-disulfide reductase activity"/>
    <property type="evidence" value="ECO:0007669"/>
    <property type="project" value="UniProtKB-UniRule"/>
</dbReference>
<evidence type="ECO:0000256" key="2">
    <source>
        <dbReference type="ARBA" id="ARBA00022448"/>
    </source>
</evidence>
<dbReference type="GO" id="GO:0005737">
    <property type="term" value="C:cytoplasm"/>
    <property type="evidence" value="ECO:0007669"/>
    <property type="project" value="TreeGrafter"/>
</dbReference>
<dbReference type="PANTHER" id="PTHR45663:SF11">
    <property type="entry name" value="GEO12009P1"/>
    <property type="match status" value="1"/>
</dbReference>
<dbReference type="Gene3D" id="3.40.30.10">
    <property type="entry name" value="Glutaredoxin"/>
    <property type="match status" value="1"/>
</dbReference>
<dbReference type="AlphaFoldDB" id="A0A7L6N5R0"/>
<dbReference type="PRINTS" id="PR00421">
    <property type="entry name" value="THIOREDOXIN"/>
</dbReference>
<keyword evidence="4 9" id="KW-1015">Disulfide bond</keyword>
<evidence type="ECO:0000259" key="10">
    <source>
        <dbReference type="PROSITE" id="PS51352"/>
    </source>
</evidence>
<dbReference type="Pfam" id="PF00085">
    <property type="entry name" value="Thioredoxin"/>
    <property type="match status" value="1"/>
</dbReference>
<feature type="active site" description="Nucleophile" evidence="8">
    <location>
        <position position="30"/>
    </location>
</feature>
<dbReference type="KEGG" id="tbk:HF295_08545"/>
<evidence type="ECO:0000313" key="12">
    <source>
        <dbReference type="Proteomes" id="UP000512167"/>
    </source>
</evidence>
<dbReference type="InterPro" id="IPR013766">
    <property type="entry name" value="Thioredoxin_domain"/>
</dbReference>
<sequence length="103" mass="11775">MPVQVTADTFKKEVLESDIPVIVDFWATWCRPCLMIAPILEEISEEFEGKVKVAKINVDEEGYLANQYRVSSIPTLYLFENGQVKNQVIGLMRKEDLIKKLGI</sequence>
<feature type="site" description="Contributes to redox potential value" evidence="8">
    <location>
        <position position="31"/>
    </location>
</feature>
<evidence type="ECO:0000256" key="1">
    <source>
        <dbReference type="ARBA" id="ARBA00008987"/>
    </source>
</evidence>
<evidence type="ECO:0000256" key="9">
    <source>
        <dbReference type="PIRSR" id="PIRSR000077-4"/>
    </source>
</evidence>
<keyword evidence="12" id="KW-1185">Reference proteome</keyword>
<protein>
    <recommendedName>
        <fullName evidence="6 7">Thioredoxin</fullName>
    </recommendedName>
</protein>
<feature type="domain" description="Thioredoxin" evidence="10">
    <location>
        <begin position="1"/>
        <end position="103"/>
    </location>
</feature>
<dbReference type="InterPro" id="IPR036249">
    <property type="entry name" value="Thioredoxin-like_sf"/>
</dbReference>
<gene>
    <name evidence="11" type="primary">trxA</name>
    <name evidence="11" type="ORF">HF295_08545</name>
</gene>
<feature type="site" description="Deprotonates C-terminal active site Cys" evidence="8">
    <location>
        <position position="24"/>
    </location>
</feature>
<evidence type="ECO:0000256" key="6">
    <source>
        <dbReference type="NCBIfam" id="TIGR01068"/>
    </source>
</evidence>
<evidence type="ECO:0000256" key="4">
    <source>
        <dbReference type="ARBA" id="ARBA00023157"/>
    </source>
</evidence>
<dbReference type="SUPFAM" id="SSF52833">
    <property type="entry name" value="Thioredoxin-like"/>
    <property type="match status" value="1"/>
</dbReference>
<feature type="disulfide bond" description="Redox-active" evidence="9">
    <location>
        <begin position="30"/>
        <end position="33"/>
    </location>
</feature>
<evidence type="ECO:0000256" key="3">
    <source>
        <dbReference type="ARBA" id="ARBA00022982"/>
    </source>
</evidence>
<feature type="active site" description="Nucleophile" evidence="8">
    <location>
        <position position="33"/>
    </location>
</feature>
<dbReference type="PROSITE" id="PS51352">
    <property type="entry name" value="THIOREDOXIN_2"/>
    <property type="match status" value="1"/>
</dbReference>
<keyword evidence="3" id="KW-0249">Electron transport</keyword>
<evidence type="ECO:0000256" key="8">
    <source>
        <dbReference type="PIRSR" id="PIRSR000077-1"/>
    </source>
</evidence>
<evidence type="ECO:0000313" key="11">
    <source>
        <dbReference type="EMBL" id="QLY40901.1"/>
    </source>
</evidence>
<feature type="site" description="Contributes to redox potential value" evidence="8">
    <location>
        <position position="32"/>
    </location>
</feature>
<accession>A0A7L6N5R0</accession>
<comment type="similarity">
    <text evidence="1 7">Belongs to the thioredoxin family.</text>
</comment>
<dbReference type="PIRSF" id="PIRSF000077">
    <property type="entry name" value="Thioredoxin"/>
    <property type="match status" value="1"/>
</dbReference>
<dbReference type="NCBIfam" id="TIGR01068">
    <property type="entry name" value="thioredoxin"/>
    <property type="match status" value="1"/>
</dbReference>
<proteinExistence type="inferred from homology"/>
<dbReference type="EMBL" id="CP051151">
    <property type="protein sequence ID" value="QLY40901.1"/>
    <property type="molecule type" value="Genomic_DNA"/>
</dbReference>
<keyword evidence="5 9" id="KW-0676">Redox-active center</keyword>
<keyword evidence="2" id="KW-0813">Transport</keyword>
<reference evidence="11 12" key="1">
    <citation type="submission" date="2020-04" db="EMBL/GenBank/DDBJ databases">
        <authorList>
            <person name="Zheng R.K."/>
            <person name="Sun C.M."/>
        </authorList>
    </citation>
    <scope>NUCLEOTIDE SEQUENCE [LARGE SCALE GENOMIC DNA]</scope>
    <source>
        <strain evidence="12">zrk29</strain>
    </source>
</reference>
<dbReference type="FunFam" id="3.40.30.10:FF:000001">
    <property type="entry name" value="Thioredoxin"/>
    <property type="match status" value="1"/>
</dbReference>
<dbReference type="PANTHER" id="PTHR45663">
    <property type="entry name" value="GEO12009P1"/>
    <property type="match status" value="1"/>
</dbReference>
<dbReference type="InterPro" id="IPR005746">
    <property type="entry name" value="Thioredoxin"/>
</dbReference>
<organism evidence="11 12">
    <name type="scientific">Hujiaoplasma nucleasis</name>
    <dbReference type="NCBI Taxonomy" id="2725268"/>
    <lineage>
        <taxon>Bacteria</taxon>
        <taxon>Bacillati</taxon>
        <taxon>Mycoplasmatota</taxon>
        <taxon>Mollicutes</taxon>
        <taxon>Candidatus Izemoplasmatales</taxon>
        <taxon>Hujiaoplasmataceae</taxon>
        <taxon>Hujiaoplasma</taxon>
    </lineage>
</organism>
<dbReference type="Proteomes" id="UP000512167">
    <property type="component" value="Chromosome"/>
</dbReference>
<dbReference type="RefSeq" id="WP_312031755.1">
    <property type="nucleotide sequence ID" value="NZ_CP051151.1"/>
</dbReference>
<evidence type="ECO:0000256" key="7">
    <source>
        <dbReference type="PIRNR" id="PIRNR000077"/>
    </source>
</evidence>
<name>A0A7L6N5R0_9MOLU</name>
<evidence type="ECO:0000256" key="5">
    <source>
        <dbReference type="ARBA" id="ARBA00023284"/>
    </source>
</evidence>